<dbReference type="InterPro" id="IPR046335">
    <property type="entry name" value="LacI/GalR-like_sensor"/>
</dbReference>
<dbReference type="Pfam" id="PF00356">
    <property type="entry name" value="LacI"/>
    <property type="match status" value="1"/>
</dbReference>
<dbReference type="RefSeq" id="WP_200354324.1">
    <property type="nucleotide sequence ID" value="NZ_JAENIL010000006.1"/>
</dbReference>
<dbReference type="CDD" id="cd01392">
    <property type="entry name" value="HTH_LacI"/>
    <property type="match status" value="1"/>
</dbReference>
<evidence type="ECO:0000256" key="1">
    <source>
        <dbReference type="ARBA" id="ARBA00022491"/>
    </source>
</evidence>
<keyword evidence="3 6" id="KW-0238">DNA-binding</keyword>
<organism evidence="6 7">
    <name type="scientific">Pelagicoccus mobilis</name>
    <dbReference type="NCBI Taxonomy" id="415221"/>
    <lineage>
        <taxon>Bacteria</taxon>
        <taxon>Pseudomonadati</taxon>
        <taxon>Verrucomicrobiota</taxon>
        <taxon>Opitutia</taxon>
        <taxon>Puniceicoccales</taxon>
        <taxon>Pelagicoccaceae</taxon>
        <taxon>Pelagicoccus</taxon>
    </lineage>
</organism>
<gene>
    <name evidence="6" type="ORF">JIN87_04460</name>
</gene>
<dbReference type="AlphaFoldDB" id="A0A934RSK1"/>
<dbReference type="SMART" id="SM00354">
    <property type="entry name" value="HTH_LACI"/>
    <property type="match status" value="1"/>
</dbReference>
<dbReference type="GO" id="GO:0000976">
    <property type="term" value="F:transcription cis-regulatory region binding"/>
    <property type="evidence" value="ECO:0007669"/>
    <property type="project" value="TreeGrafter"/>
</dbReference>
<sequence length="354" mass="40603">MTTLRDIARESGYSKTSVWLALKESPKIPEDTRIRIRQIADALGYVPNAAYKHMLKQVRAGKEISYRSTVALIHCFDIPDPEERNPFHRELVNGAHSQAKALGYEVETFWAKQPKMRGKRLSQIIESRGIKGVVVMPMETHQTIDLDWEKFAAVTIGHTLTKPRLNLVETNNQQAMALCLKKLHEKGYRKIGVVMRPDHEDYRRYSLSVPYLWLQSQLPKDERSEVFMIDPSDPSSFIDWYESNKFEAIVTTHTYVVDWLKQCGYRVPEDVGIVFPTPVYEYTDFARVNQTPYKIGMAIIDMLDAQLGRAEFGCPVNPKVAYTDVDWVEGPSLTEIEPKGDAPIMHSLFLHRDG</sequence>
<dbReference type="SUPFAM" id="SSF53822">
    <property type="entry name" value="Periplasmic binding protein-like I"/>
    <property type="match status" value="1"/>
</dbReference>
<keyword evidence="2" id="KW-0805">Transcription regulation</keyword>
<protein>
    <submittedName>
        <fullName evidence="6">LacI family DNA-binding transcriptional regulator</fullName>
    </submittedName>
</protein>
<dbReference type="Proteomes" id="UP000617628">
    <property type="component" value="Unassembled WGS sequence"/>
</dbReference>
<evidence type="ECO:0000256" key="2">
    <source>
        <dbReference type="ARBA" id="ARBA00023015"/>
    </source>
</evidence>
<keyword evidence="4" id="KW-0804">Transcription</keyword>
<feature type="domain" description="HTH lacI-type" evidence="5">
    <location>
        <begin position="2"/>
        <end position="56"/>
    </location>
</feature>
<name>A0A934RSK1_9BACT</name>
<dbReference type="PANTHER" id="PTHR30146:SF148">
    <property type="entry name" value="HTH-TYPE TRANSCRIPTIONAL REPRESSOR PURR-RELATED"/>
    <property type="match status" value="1"/>
</dbReference>
<dbReference type="GO" id="GO:0003700">
    <property type="term" value="F:DNA-binding transcription factor activity"/>
    <property type="evidence" value="ECO:0007669"/>
    <property type="project" value="TreeGrafter"/>
</dbReference>
<keyword evidence="1" id="KW-0678">Repressor</keyword>
<dbReference type="PANTHER" id="PTHR30146">
    <property type="entry name" value="LACI-RELATED TRANSCRIPTIONAL REPRESSOR"/>
    <property type="match status" value="1"/>
</dbReference>
<dbReference type="SUPFAM" id="SSF47413">
    <property type="entry name" value="lambda repressor-like DNA-binding domains"/>
    <property type="match status" value="1"/>
</dbReference>
<evidence type="ECO:0000256" key="4">
    <source>
        <dbReference type="ARBA" id="ARBA00023163"/>
    </source>
</evidence>
<evidence type="ECO:0000313" key="6">
    <source>
        <dbReference type="EMBL" id="MBK1876107.1"/>
    </source>
</evidence>
<accession>A0A934RSK1</accession>
<proteinExistence type="predicted"/>
<evidence type="ECO:0000313" key="7">
    <source>
        <dbReference type="Proteomes" id="UP000617628"/>
    </source>
</evidence>
<reference evidence="6" key="1">
    <citation type="submission" date="2021-01" db="EMBL/GenBank/DDBJ databases">
        <title>Modified the classification status of verrucomicrobia.</title>
        <authorList>
            <person name="Feng X."/>
        </authorList>
    </citation>
    <scope>NUCLEOTIDE SEQUENCE</scope>
    <source>
        <strain evidence="6">KCTC 13126</strain>
    </source>
</reference>
<dbReference type="Pfam" id="PF13377">
    <property type="entry name" value="Peripla_BP_3"/>
    <property type="match status" value="1"/>
</dbReference>
<dbReference type="InterPro" id="IPR010982">
    <property type="entry name" value="Lambda_DNA-bd_dom_sf"/>
</dbReference>
<dbReference type="EMBL" id="JAENIL010000006">
    <property type="protein sequence ID" value="MBK1876107.1"/>
    <property type="molecule type" value="Genomic_DNA"/>
</dbReference>
<keyword evidence="7" id="KW-1185">Reference proteome</keyword>
<evidence type="ECO:0000259" key="5">
    <source>
        <dbReference type="PROSITE" id="PS50932"/>
    </source>
</evidence>
<dbReference type="Gene3D" id="3.40.50.2300">
    <property type="match status" value="2"/>
</dbReference>
<evidence type="ECO:0000256" key="3">
    <source>
        <dbReference type="ARBA" id="ARBA00023125"/>
    </source>
</evidence>
<dbReference type="PROSITE" id="PS50932">
    <property type="entry name" value="HTH_LACI_2"/>
    <property type="match status" value="1"/>
</dbReference>
<dbReference type="InterPro" id="IPR000843">
    <property type="entry name" value="HTH_LacI"/>
</dbReference>
<dbReference type="Gene3D" id="1.10.260.40">
    <property type="entry name" value="lambda repressor-like DNA-binding domains"/>
    <property type="match status" value="1"/>
</dbReference>
<dbReference type="InterPro" id="IPR028082">
    <property type="entry name" value="Peripla_BP_I"/>
</dbReference>
<comment type="caution">
    <text evidence="6">The sequence shown here is derived from an EMBL/GenBank/DDBJ whole genome shotgun (WGS) entry which is preliminary data.</text>
</comment>